<reference evidence="1" key="1">
    <citation type="submission" date="2019-08" db="EMBL/GenBank/DDBJ databases">
        <title>Comparative genome analysis confer to the adaptation heavy metal polluted environment.</title>
        <authorList>
            <person name="Li Y."/>
        </authorList>
    </citation>
    <scope>NUCLEOTIDE SEQUENCE [LARGE SCALE GENOMIC DNA]</scope>
    <source>
        <strain evidence="1">P1</strain>
    </source>
</reference>
<organism evidence="1 2">
    <name type="scientific">Mucilaginibacter rubeus</name>
    <dbReference type="NCBI Taxonomy" id="2027860"/>
    <lineage>
        <taxon>Bacteria</taxon>
        <taxon>Pseudomonadati</taxon>
        <taxon>Bacteroidota</taxon>
        <taxon>Sphingobacteriia</taxon>
        <taxon>Sphingobacteriales</taxon>
        <taxon>Sphingobacteriaceae</taxon>
        <taxon>Mucilaginibacter</taxon>
    </lineage>
</organism>
<proteinExistence type="predicted"/>
<dbReference type="Proteomes" id="UP000251402">
    <property type="component" value="Chromosome"/>
</dbReference>
<accession>A0A5C1HZV6</accession>
<evidence type="ECO:0000313" key="2">
    <source>
        <dbReference type="Proteomes" id="UP000251402"/>
    </source>
</evidence>
<sequence>MKKNLFINLALIAIATTIFSCKKEIHQNVQDEDKISAAPVTSKNGRLVFKNSNAFKETVSTLINKDSNYLTKWESDFNFISLRSDSSASRIYDSFDFPTFYGAILNNKGEYMIADTIVYFNNGYKYLVPNNDEALLNKIKKDPSIATLKFKAGVVPISTSSIVKSGSLSTESTSLPGGGTDARYQYQFLRNGDPNSQRKFVFEIFNYVEAAGQTSICYVRTRIKQEYLGGNKPGNWLPTSSETYEKKITGMNFQVAFFNTGNGTLSYVNGSNINLSETDITKLDYTLCTFQASRPNITVTLTGNYYAKVLPPWNVDGKSTYTANVSW</sequence>
<name>A0A5C1HZV6_9SPHI</name>
<dbReference type="PROSITE" id="PS51257">
    <property type="entry name" value="PROKAR_LIPOPROTEIN"/>
    <property type="match status" value="1"/>
</dbReference>
<dbReference type="AlphaFoldDB" id="A0A5C1HZV6"/>
<dbReference type="RefSeq" id="WP_112573838.1">
    <property type="nucleotide sequence ID" value="NZ_CP043450.1"/>
</dbReference>
<gene>
    <name evidence="1" type="ORF">DEO27_015110</name>
</gene>
<keyword evidence="2" id="KW-1185">Reference proteome</keyword>
<protein>
    <submittedName>
        <fullName evidence="1">Uncharacterized protein</fullName>
    </submittedName>
</protein>
<dbReference type="EMBL" id="CP043450">
    <property type="protein sequence ID" value="QEM11296.1"/>
    <property type="molecule type" value="Genomic_DNA"/>
</dbReference>
<dbReference type="KEGG" id="mrub:DEO27_015110"/>
<evidence type="ECO:0000313" key="1">
    <source>
        <dbReference type="EMBL" id="QEM11296.1"/>
    </source>
</evidence>